<gene>
    <name evidence="3" type="ORF">PHYBOEH_000375</name>
</gene>
<evidence type="ECO:0000313" key="3">
    <source>
        <dbReference type="EMBL" id="KAG7378423.1"/>
    </source>
</evidence>
<dbReference type="GO" id="GO:0009507">
    <property type="term" value="C:chloroplast"/>
    <property type="evidence" value="ECO:0007669"/>
    <property type="project" value="TreeGrafter"/>
</dbReference>
<keyword evidence="4" id="KW-1185">Reference proteome</keyword>
<dbReference type="GO" id="GO:0031930">
    <property type="term" value="P:mitochondria-nucleus signaling pathway"/>
    <property type="evidence" value="ECO:0007669"/>
    <property type="project" value="TreeGrafter"/>
</dbReference>
<reference evidence="3" key="1">
    <citation type="submission" date="2021-02" db="EMBL/GenBank/DDBJ databases">
        <authorList>
            <person name="Palmer J.M."/>
        </authorList>
    </citation>
    <scope>NUCLEOTIDE SEQUENCE</scope>
    <source>
        <strain evidence="3">SCRP23</strain>
    </source>
</reference>
<evidence type="ECO:0000256" key="2">
    <source>
        <dbReference type="PROSITE-ProRule" id="PRU00708"/>
    </source>
</evidence>
<proteinExistence type="predicted"/>
<dbReference type="NCBIfam" id="TIGR00756">
    <property type="entry name" value="PPR"/>
    <property type="match status" value="1"/>
</dbReference>
<organism evidence="3 4">
    <name type="scientific">Phytophthora boehmeriae</name>
    <dbReference type="NCBI Taxonomy" id="109152"/>
    <lineage>
        <taxon>Eukaryota</taxon>
        <taxon>Sar</taxon>
        <taxon>Stramenopiles</taxon>
        <taxon>Oomycota</taxon>
        <taxon>Peronosporomycetes</taxon>
        <taxon>Peronosporales</taxon>
        <taxon>Peronosporaceae</taxon>
        <taxon>Phytophthora</taxon>
    </lineage>
</organism>
<dbReference type="Pfam" id="PF01535">
    <property type="entry name" value="PPR"/>
    <property type="match status" value="3"/>
</dbReference>
<sequence>MIGARSVLRRTTSSLLHRSTACVGSNIVRTPCTSLPAIASCASPLIAGPRGFSSQDTEPLRLKFLLERLQDARHSEDAALKIFSAVKSGQVQLTGNRASSLLNALARHNRADECAEVVDHCKDRGLVIKHFAFRLTFTALLKADKFGRAVQLFEDMCQQDKCEFDPWTIAYALTAAVKTDRQELANEIIQQLMEYSGEGELISYGRVEDSENCHLDLTENGLTRMLSEREATLSEFALRSFAIFANKSDLPNLALEILSMFDNRGIEPSIGIYNAVLHACANHRLKDGMIRVYESMPEEMRSKLTDYAVSNVVNAYTSSDHEEQYLRGFDLFEKRKGKLNILAWNSALRSLLKTGQVETLLELADDMSSRGMKWNPLTYQLVILAYIKSGSIDMAEQLLRENVEYMKGNSKVCYIKLIEYHGKTSGDLHEAERLLMEMTKTHTKLGSFNWHALLEFSKELPDTSLYRKIRKEMSLQAPKLEALLQEEKQVPGSSTSDPLDMVERIRSPTAMALSRNEASELLETLAKSKQVDACAELLDYCHMKDISPKPFACAAAITPLYSSGKFSCVLQMFADISKHATKGATPWMYGMALDAAVKTNQRQLAIEMFRDLLPTNARAIIDESDIEIDSTGDGIHLLLHEVLIHEGVSQVELSEFALSSLADFAHRSSQPVLALEVLSIMLSEDMEPSRDTFGCVLKACAEAKHWEEAIGVYEALPEDMVPKLHRSALNVIISAHANSESEKIRQRGLDLAEQYKV</sequence>
<keyword evidence="1" id="KW-0677">Repeat</keyword>
<dbReference type="AlphaFoldDB" id="A0A8T1VDZ9"/>
<accession>A0A8T1VDZ9</accession>
<feature type="repeat" description="PPR" evidence="2">
    <location>
        <begin position="340"/>
        <end position="374"/>
    </location>
</feature>
<protein>
    <recommendedName>
        <fullName evidence="5">Mitochondrial protein</fullName>
    </recommendedName>
</protein>
<dbReference type="PROSITE" id="PS51375">
    <property type="entry name" value="PPR"/>
    <property type="match status" value="1"/>
</dbReference>
<evidence type="ECO:0000256" key="1">
    <source>
        <dbReference type="ARBA" id="ARBA00022737"/>
    </source>
</evidence>
<evidence type="ECO:0008006" key="5">
    <source>
        <dbReference type="Google" id="ProtNLM"/>
    </source>
</evidence>
<name>A0A8T1VDZ9_9STRA</name>
<dbReference type="EMBL" id="JAGDFL010001042">
    <property type="protein sequence ID" value="KAG7378423.1"/>
    <property type="molecule type" value="Genomic_DNA"/>
</dbReference>
<dbReference type="PANTHER" id="PTHR47936">
    <property type="entry name" value="PPR_LONG DOMAIN-CONTAINING PROTEIN"/>
    <property type="match status" value="1"/>
</dbReference>
<dbReference type="PANTHER" id="PTHR47936:SF1">
    <property type="entry name" value="PENTATRICOPEPTIDE REPEAT-CONTAINING PROTEIN GUN1, CHLOROPLASTIC"/>
    <property type="match status" value="1"/>
</dbReference>
<dbReference type="InterPro" id="IPR002885">
    <property type="entry name" value="PPR_rpt"/>
</dbReference>
<dbReference type="OrthoDB" id="185373at2759"/>
<dbReference type="Proteomes" id="UP000693981">
    <property type="component" value="Unassembled WGS sequence"/>
</dbReference>
<comment type="caution">
    <text evidence="3">The sequence shown here is derived from an EMBL/GenBank/DDBJ whole genome shotgun (WGS) entry which is preliminary data.</text>
</comment>
<dbReference type="Pfam" id="PF13812">
    <property type="entry name" value="PPR_3"/>
    <property type="match status" value="1"/>
</dbReference>
<evidence type="ECO:0000313" key="4">
    <source>
        <dbReference type="Proteomes" id="UP000693981"/>
    </source>
</evidence>